<gene>
    <name evidence="1" type="ORF">LSINAPIS_LOCUS3612</name>
</gene>
<organism evidence="1 2">
    <name type="scientific">Leptidea sinapis</name>
    <dbReference type="NCBI Taxonomy" id="189913"/>
    <lineage>
        <taxon>Eukaryota</taxon>
        <taxon>Metazoa</taxon>
        <taxon>Ecdysozoa</taxon>
        <taxon>Arthropoda</taxon>
        <taxon>Hexapoda</taxon>
        <taxon>Insecta</taxon>
        <taxon>Pterygota</taxon>
        <taxon>Neoptera</taxon>
        <taxon>Endopterygota</taxon>
        <taxon>Lepidoptera</taxon>
        <taxon>Glossata</taxon>
        <taxon>Ditrysia</taxon>
        <taxon>Papilionoidea</taxon>
        <taxon>Pieridae</taxon>
        <taxon>Dismorphiinae</taxon>
        <taxon>Leptidea</taxon>
    </lineage>
</organism>
<keyword evidence="2" id="KW-1185">Reference proteome</keyword>
<protein>
    <submittedName>
        <fullName evidence="1">Uncharacterized protein</fullName>
    </submittedName>
</protein>
<evidence type="ECO:0000313" key="1">
    <source>
        <dbReference type="EMBL" id="VVC90776.1"/>
    </source>
</evidence>
<dbReference type="Proteomes" id="UP000324832">
    <property type="component" value="Unassembled WGS sequence"/>
</dbReference>
<reference evidence="1 2" key="1">
    <citation type="submission" date="2017-07" db="EMBL/GenBank/DDBJ databases">
        <authorList>
            <person name="Talla V."/>
            <person name="Backstrom N."/>
        </authorList>
    </citation>
    <scope>NUCLEOTIDE SEQUENCE [LARGE SCALE GENOMIC DNA]</scope>
</reference>
<evidence type="ECO:0000313" key="2">
    <source>
        <dbReference type="Proteomes" id="UP000324832"/>
    </source>
</evidence>
<dbReference type="EMBL" id="FZQP02000870">
    <property type="protein sequence ID" value="VVC90776.1"/>
    <property type="molecule type" value="Genomic_DNA"/>
</dbReference>
<sequence>WIALPVCSFNVAIIAPTCI</sequence>
<name>A0A5E4PZF6_9NEOP</name>
<accession>A0A5E4PZF6</accession>
<proteinExistence type="predicted"/>
<dbReference type="AlphaFoldDB" id="A0A5E4PZF6"/>
<feature type="non-terminal residue" evidence="1">
    <location>
        <position position="1"/>
    </location>
</feature>